<dbReference type="AlphaFoldDB" id="S3CNR6"/>
<evidence type="ECO:0000313" key="4">
    <source>
        <dbReference type="Proteomes" id="UP000016923"/>
    </source>
</evidence>
<dbReference type="VEuPathDB" id="FungiDB:F503_00966"/>
<dbReference type="PROSITE" id="PS50006">
    <property type="entry name" value="FHA_DOMAIN"/>
    <property type="match status" value="1"/>
</dbReference>
<feature type="region of interest" description="Disordered" evidence="1">
    <location>
        <begin position="166"/>
        <end position="308"/>
    </location>
</feature>
<proteinExistence type="predicted"/>
<dbReference type="CDD" id="cd00060">
    <property type="entry name" value="FHA"/>
    <property type="match status" value="1"/>
</dbReference>
<dbReference type="InterPro" id="IPR051176">
    <property type="entry name" value="Cent_Immune-Sig_Mod"/>
</dbReference>
<dbReference type="Gene3D" id="2.60.200.20">
    <property type="match status" value="1"/>
</dbReference>
<evidence type="ECO:0000259" key="2">
    <source>
        <dbReference type="PROSITE" id="PS50006"/>
    </source>
</evidence>
<dbReference type="InterPro" id="IPR000253">
    <property type="entry name" value="FHA_dom"/>
</dbReference>
<dbReference type="OrthoDB" id="4096268at2759"/>
<keyword evidence="4" id="KW-1185">Reference proteome</keyword>
<reference evidence="3 4" key="1">
    <citation type="journal article" date="2013" name="BMC Genomics">
        <title>The genome and transcriptome of the pine saprophyte Ophiostoma piceae, and a comparison with the bark beetle-associated pine pathogen Grosmannia clavigera.</title>
        <authorList>
            <person name="Haridas S."/>
            <person name="Wang Y."/>
            <person name="Lim L."/>
            <person name="Massoumi Alamouti S."/>
            <person name="Jackman S."/>
            <person name="Docking R."/>
            <person name="Robertson G."/>
            <person name="Birol I."/>
            <person name="Bohlmann J."/>
            <person name="Breuil C."/>
        </authorList>
    </citation>
    <scope>NUCLEOTIDE SEQUENCE [LARGE SCALE GENOMIC DNA]</scope>
    <source>
        <strain evidence="3 4">UAMH 11346</strain>
    </source>
</reference>
<feature type="domain" description="FHA" evidence="2">
    <location>
        <begin position="50"/>
        <end position="111"/>
    </location>
</feature>
<feature type="compositionally biased region" description="Acidic residues" evidence="1">
    <location>
        <begin position="170"/>
        <end position="192"/>
    </location>
</feature>
<sequence>MTESEDSQVPEHIANTRADSITLILKETTVDNKSDIPRRTFELSSDNKKIIIGRSSKTISKGLIPAANNGYFDSPVVSREHASIEADLDEGVVRVIDAKSLHGTSVNGNRLEAGVPFTLSNGDSLRFGAHVARALDIFHPTDCKIEIVCHQQEAARPIVERARSYCAPESVDDTSDSESSDEYDSQTDEPSGDGESLMECNTPTQTGGIKLPAEKSDTVPVFSLTEVMLVDDDGNDDDDDDDEASYEYDSEDGSSVAYDEDLGETSNEDEDEDDEEGEEDYGEEDEDDSDDADNNDFNSDLQDYENALAKSLREGAEDDGGAFLEQEIRQFMEKANQQGKILDKKLQAFATKAAQEPDAFNDVSASKPIAVPSISNMEDAHDTVMEDVSDANPNTHSFTSIMATASSAGNKKIDIPSILNPSPPSSLLSGADEILNESLQMSLPFVFASDPNTTKEEATSASTDVYTPHQQVFTQLEPPSYAAEEAAAWQIPALVTHVPVVEATPAPVAVVAPVTPFTPKETVSEPTQAKTAMKRKIDDVAAEDFRILAQTIAAQALPQTPERVMPQALLTPPAEDGPAPKRQATSLAVAAKSQTKSKAWAAVEKIGIAALGGAVVLGSLIYTAPTF</sequence>
<dbReference type="PANTHER" id="PTHR15715:SF37">
    <property type="entry name" value="LD47843P"/>
    <property type="match status" value="1"/>
</dbReference>
<dbReference type="Pfam" id="PF00498">
    <property type="entry name" value="FHA"/>
    <property type="match status" value="1"/>
</dbReference>
<gene>
    <name evidence="3" type="ORF">F503_00966</name>
</gene>
<evidence type="ECO:0000256" key="1">
    <source>
        <dbReference type="SAM" id="MobiDB-lite"/>
    </source>
</evidence>
<dbReference type="SMART" id="SM00240">
    <property type="entry name" value="FHA"/>
    <property type="match status" value="1"/>
</dbReference>
<dbReference type="Proteomes" id="UP000016923">
    <property type="component" value="Unassembled WGS sequence"/>
</dbReference>
<dbReference type="PANTHER" id="PTHR15715">
    <property type="entry name" value="CENTROSOMAL PROTEIN OF 170 KDA"/>
    <property type="match status" value="1"/>
</dbReference>
<protein>
    <submittedName>
        <fullName evidence="3">Fha domain protein</fullName>
    </submittedName>
</protein>
<organism evidence="3 4">
    <name type="scientific">Ophiostoma piceae (strain UAMH 11346)</name>
    <name type="common">Sap stain fungus</name>
    <dbReference type="NCBI Taxonomy" id="1262450"/>
    <lineage>
        <taxon>Eukaryota</taxon>
        <taxon>Fungi</taxon>
        <taxon>Dikarya</taxon>
        <taxon>Ascomycota</taxon>
        <taxon>Pezizomycotina</taxon>
        <taxon>Sordariomycetes</taxon>
        <taxon>Sordariomycetidae</taxon>
        <taxon>Ophiostomatales</taxon>
        <taxon>Ophiostomataceae</taxon>
        <taxon>Ophiostoma</taxon>
    </lineage>
</organism>
<dbReference type="HOGENOM" id="CLU_436203_0_0_1"/>
<dbReference type="InterPro" id="IPR008984">
    <property type="entry name" value="SMAD_FHA_dom_sf"/>
</dbReference>
<dbReference type="GO" id="GO:0005737">
    <property type="term" value="C:cytoplasm"/>
    <property type="evidence" value="ECO:0007669"/>
    <property type="project" value="TreeGrafter"/>
</dbReference>
<dbReference type="SUPFAM" id="SSF49879">
    <property type="entry name" value="SMAD/FHA domain"/>
    <property type="match status" value="1"/>
</dbReference>
<feature type="compositionally biased region" description="Acidic residues" evidence="1">
    <location>
        <begin position="229"/>
        <end position="294"/>
    </location>
</feature>
<accession>S3CNR6</accession>
<dbReference type="EMBL" id="KE148149">
    <property type="protein sequence ID" value="EPE08183.1"/>
    <property type="molecule type" value="Genomic_DNA"/>
</dbReference>
<dbReference type="eggNOG" id="KOG3872">
    <property type="taxonomic scope" value="Eukaryota"/>
</dbReference>
<name>S3CNR6_OPHP1</name>
<dbReference type="STRING" id="1262450.S3CNR6"/>
<evidence type="ECO:0000313" key="3">
    <source>
        <dbReference type="EMBL" id="EPE08183.1"/>
    </source>
</evidence>